<feature type="compositionally biased region" description="Low complexity" evidence="1">
    <location>
        <begin position="130"/>
        <end position="158"/>
    </location>
</feature>
<sequence length="1294" mass="141946">MKPPGSPCQLLWLFTIASLFLRVYSVDEDSTTDTAPETASTVGNRLLPGASEFASYLFNLVVQTSAPAAEATSHVSITSITTEERNFSFDPIGPINGVLADDGKIVTSATPTVDADSVFRLDSELDGENSSTTSHMHSSTTITSNIITTTPTPSISNSKLDEHLQTSSDETGDNTTSTHSSTTSHRTTAATPTSTVLEEDTDADFLTESYDYTSPHSHSSPHPTSTATFSLGDSIDMGGLFDSEGEDTTSAFKTISATNGSTTSHHSATTEILTTRIIRAFNRTTSASSPSTRTQSITRTTASRPPPSALTYSAICNRWSSARDQQVKEFDYMSSSPPFTYRQLASFISSLSSFSSSGNGKNVSIPDNTQLGFNITRSPIHWIKERRRLCVAHLFDLDPSVNIRVSLCIARDVINRKRMDAIHASLPSGEVVKRLKLLKRDMFEYMKNPASKGNVCVWEVLPTVAKTPGNDSVEVGDSKGELITPLLTDNILVPILGLYNTSVLEGKSVLSSKTGPGAFLEPLESPYDWYLSIAGGAKAFQQGQLSFGASYKFNPDPRWDITSITFVPTNKLPSTVSPPSSDSSPYFDFDDSFSSSKSLPSPVSTGPYFDFEDDDFFQSSDPTPAPTVDPSDWEFDEPLTAAHSTSTRSRSPVPTSDPSDLFDFDDSFSSEIPTRSRSSASTTDLSDLEFDDSFSMDDDMITTPHSRTSTPTPTPDPSDFEFDDSFSMDDDISTTPRSRTPTPTTDPSDFEFDDPFSMDDDISTTPRSRTPTSTPAPTSDLSDLEFEDSFSTDIPTRSRPQSSILTGFDDDDDNFPTSTVSRSPSRPTSSPSSEPSLPAMFRFDDEETIDDLQKRDIYDDIIAYEGENPLVIKTLKEDGARDVLPGEYDRYTDFDPDKLPPPLTSSCSSTAPPSAALNRTISSLKRFAEDIFVSNKTDTIIRMLDQKHGTDCLRRFCGGRENLTISICGFDSFADLDELNTENRYAGVLGSRIRIGELVNYIAKGLETAALKRLEKPGGRAKNGDKASEATEFEKPLQDLMCALDSWEGGNSLPGTFKLDLARKNSHQISECKDLPSGSTINAKNNQQRKTSNSCGNFRVEISSQPCNSLRGRCYARKRGSAGSDGASLKGIERTRDAIASGSLTRRFAQNLLGDTPRSWASWASMFDQFYCDYTNHVKVSIGVWRKEAQKIKRVDYTVPRGELVRSLDLLIQEFKQVGDKSKDRIARGCNWAGGGPPTIKPNETFGYFGSVGADEYARALWYPMNERRSWPWTINVTRLHDDDPCKHFPLVAF</sequence>
<name>A0AAV9UR91_9PEZI</name>
<evidence type="ECO:0000256" key="1">
    <source>
        <dbReference type="SAM" id="MobiDB-lite"/>
    </source>
</evidence>
<feature type="region of interest" description="Disordered" evidence="1">
    <location>
        <begin position="285"/>
        <end position="306"/>
    </location>
</feature>
<keyword evidence="4" id="KW-1185">Reference proteome</keyword>
<dbReference type="Proteomes" id="UP001373714">
    <property type="component" value="Unassembled WGS sequence"/>
</dbReference>
<evidence type="ECO:0000313" key="3">
    <source>
        <dbReference type="EMBL" id="KAK6345824.1"/>
    </source>
</evidence>
<gene>
    <name evidence="3" type="ORF">TWF730_010167</name>
</gene>
<feature type="compositionally biased region" description="Low complexity" evidence="1">
    <location>
        <begin position="733"/>
        <end position="747"/>
    </location>
</feature>
<feature type="compositionally biased region" description="Polar residues" evidence="1">
    <location>
        <begin position="791"/>
        <end position="805"/>
    </location>
</feature>
<organism evidence="3 4">
    <name type="scientific">Orbilia blumenaviensis</name>
    <dbReference type="NCBI Taxonomy" id="1796055"/>
    <lineage>
        <taxon>Eukaryota</taxon>
        <taxon>Fungi</taxon>
        <taxon>Dikarya</taxon>
        <taxon>Ascomycota</taxon>
        <taxon>Pezizomycotina</taxon>
        <taxon>Orbiliomycetes</taxon>
        <taxon>Orbiliales</taxon>
        <taxon>Orbiliaceae</taxon>
        <taxon>Orbilia</taxon>
    </lineage>
</organism>
<feature type="region of interest" description="Disordered" evidence="1">
    <location>
        <begin position="614"/>
        <end position="839"/>
    </location>
</feature>
<feature type="compositionally biased region" description="Polar residues" evidence="1">
    <location>
        <begin position="671"/>
        <end position="680"/>
    </location>
</feature>
<feature type="chain" id="PRO_5043519182" evidence="2">
    <location>
        <begin position="26"/>
        <end position="1294"/>
    </location>
</feature>
<protein>
    <submittedName>
        <fullName evidence="3">Uncharacterized protein</fullName>
    </submittedName>
</protein>
<proteinExistence type="predicted"/>
<feature type="signal peptide" evidence="2">
    <location>
        <begin position="1"/>
        <end position="25"/>
    </location>
</feature>
<feature type="compositionally biased region" description="Low complexity" evidence="1">
    <location>
        <begin position="175"/>
        <end position="195"/>
    </location>
</feature>
<keyword evidence="2" id="KW-0732">Signal</keyword>
<evidence type="ECO:0000256" key="2">
    <source>
        <dbReference type="SAM" id="SignalP"/>
    </source>
</evidence>
<feature type="compositionally biased region" description="Low complexity" evidence="1">
    <location>
        <begin position="702"/>
        <end position="711"/>
    </location>
</feature>
<comment type="caution">
    <text evidence="3">The sequence shown here is derived from an EMBL/GenBank/DDBJ whole genome shotgun (WGS) entry which is preliminary data.</text>
</comment>
<feature type="compositionally biased region" description="Acidic residues" evidence="1">
    <location>
        <begin position="718"/>
        <end position="732"/>
    </location>
</feature>
<dbReference type="EMBL" id="JAVHNS010000008">
    <property type="protein sequence ID" value="KAK6345824.1"/>
    <property type="molecule type" value="Genomic_DNA"/>
</dbReference>
<feature type="region of interest" description="Disordered" evidence="1">
    <location>
        <begin position="126"/>
        <end position="201"/>
    </location>
</feature>
<accession>A0AAV9UR91</accession>
<feature type="compositionally biased region" description="Low complexity" evidence="1">
    <location>
        <begin position="816"/>
        <end position="838"/>
    </location>
</feature>
<feature type="compositionally biased region" description="Acidic residues" evidence="1">
    <location>
        <begin position="686"/>
        <end position="700"/>
    </location>
</feature>
<feature type="compositionally biased region" description="Low complexity" evidence="1">
    <location>
        <begin position="763"/>
        <end position="779"/>
    </location>
</feature>
<feature type="compositionally biased region" description="Low complexity" evidence="1">
    <location>
        <begin position="644"/>
        <end position="659"/>
    </location>
</feature>
<feature type="compositionally biased region" description="Acidic residues" evidence="1">
    <location>
        <begin position="748"/>
        <end position="762"/>
    </location>
</feature>
<feature type="compositionally biased region" description="Low complexity" evidence="1">
    <location>
        <begin position="285"/>
        <end position="296"/>
    </location>
</feature>
<reference evidence="3 4" key="1">
    <citation type="submission" date="2019-10" db="EMBL/GenBank/DDBJ databases">
        <authorList>
            <person name="Palmer J.M."/>
        </authorList>
    </citation>
    <scope>NUCLEOTIDE SEQUENCE [LARGE SCALE GENOMIC DNA]</scope>
    <source>
        <strain evidence="3 4">TWF730</strain>
    </source>
</reference>
<evidence type="ECO:0000313" key="4">
    <source>
        <dbReference type="Proteomes" id="UP001373714"/>
    </source>
</evidence>